<dbReference type="Gene3D" id="2.60.120.10">
    <property type="entry name" value="Jelly Rolls"/>
    <property type="match status" value="1"/>
</dbReference>
<dbReference type="OrthoDB" id="9798585at2"/>
<dbReference type="STRING" id="237610.BJP27_12605"/>
<evidence type="ECO:0000313" key="3">
    <source>
        <dbReference type="Proteomes" id="UP000183046"/>
    </source>
</evidence>
<evidence type="ECO:0000313" key="2">
    <source>
        <dbReference type="EMBL" id="SCZ39763.1"/>
    </source>
</evidence>
<dbReference type="RefSeq" id="WP_028700287.1">
    <property type="nucleotide sequence ID" value="NZ_FMWB01000007.1"/>
</dbReference>
<organism evidence="2 3">
    <name type="scientific">Pseudomonas oryzihabitans</name>
    <dbReference type="NCBI Taxonomy" id="47885"/>
    <lineage>
        <taxon>Bacteria</taxon>
        <taxon>Pseudomonadati</taxon>
        <taxon>Pseudomonadota</taxon>
        <taxon>Gammaproteobacteria</taxon>
        <taxon>Pseudomonadales</taxon>
        <taxon>Pseudomonadaceae</taxon>
        <taxon>Pseudomonas</taxon>
    </lineage>
</organism>
<dbReference type="Pfam" id="PF07883">
    <property type="entry name" value="Cupin_2"/>
    <property type="match status" value="1"/>
</dbReference>
<protein>
    <submittedName>
        <fullName evidence="2">Cupin 2 domain-containing protein</fullName>
    </submittedName>
</protein>
<sequence>MSNLFRDLPDASAAEVFTALLERPGCRIERIVSQGQTTPAAAPWRQAHEEWVLLLKGAARIALEGREVALEPGDTLFIPADVEHWVTYTDPAVATVWLAIHLGAVDEASAPA</sequence>
<dbReference type="InterPro" id="IPR013096">
    <property type="entry name" value="Cupin_2"/>
</dbReference>
<dbReference type="InterPro" id="IPR014710">
    <property type="entry name" value="RmlC-like_jellyroll"/>
</dbReference>
<dbReference type="InterPro" id="IPR011051">
    <property type="entry name" value="RmlC_Cupin_sf"/>
</dbReference>
<gene>
    <name evidence="2" type="ORF">SAMN05216279_107113</name>
</gene>
<dbReference type="Proteomes" id="UP000183046">
    <property type="component" value="Unassembled WGS sequence"/>
</dbReference>
<name>A0A1G5NQV5_9PSED</name>
<dbReference type="eggNOG" id="COG0662">
    <property type="taxonomic scope" value="Bacteria"/>
</dbReference>
<reference evidence="3" key="1">
    <citation type="submission" date="2016-10" db="EMBL/GenBank/DDBJ databases">
        <authorList>
            <person name="de Groot N.N."/>
        </authorList>
    </citation>
    <scope>NUCLEOTIDE SEQUENCE [LARGE SCALE GENOMIC DNA]</scope>
    <source>
        <strain evidence="3">DSM 15758</strain>
    </source>
</reference>
<proteinExistence type="predicted"/>
<dbReference type="SUPFAM" id="SSF51182">
    <property type="entry name" value="RmlC-like cupins"/>
    <property type="match status" value="1"/>
</dbReference>
<accession>A0A1G5NQV5</accession>
<evidence type="ECO:0000259" key="1">
    <source>
        <dbReference type="Pfam" id="PF07883"/>
    </source>
</evidence>
<dbReference type="CDD" id="cd06981">
    <property type="entry name" value="cupin_reut_a1446"/>
    <property type="match status" value="1"/>
</dbReference>
<dbReference type="EMBL" id="FMWB01000007">
    <property type="protein sequence ID" value="SCZ39763.1"/>
    <property type="molecule type" value="Genomic_DNA"/>
</dbReference>
<comment type="caution">
    <text evidence="2">The sequence shown here is derived from an EMBL/GenBank/DDBJ whole genome shotgun (WGS) entry which is preliminary data.</text>
</comment>
<feature type="domain" description="Cupin type-2" evidence="1">
    <location>
        <begin position="45"/>
        <end position="100"/>
    </location>
</feature>
<dbReference type="AlphaFoldDB" id="A0A1G5NQV5"/>